<evidence type="ECO:0000256" key="3">
    <source>
        <dbReference type="ARBA" id="ARBA00005590"/>
    </source>
</evidence>
<keyword evidence="4" id="KW-0813">Transport</keyword>
<organism evidence="15 16">
    <name type="scientific">Trifolium pratense</name>
    <name type="common">Red clover</name>
    <dbReference type="NCBI Taxonomy" id="57577"/>
    <lineage>
        <taxon>Eukaryota</taxon>
        <taxon>Viridiplantae</taxon>
        <taxon>Streptophyta</taxon>
        <taxon>Embryophyta</taxon>
        <taxon>Tracheophyta</taxon>
        <taxon>Spermatophyta</taxon>
        <taxon>Magnoliopsida</taxon>
        <taxon>eudicotyledons</taxon>
        <taxon>Gunneridae</taxon>
        <taxon>Pentapetalae</taxon>
        <taxon>rosids</taxon>
        <taxon>fabids</taxon>
        <taxon>Fabales</taxon>
        <taxon>Fabaceae</taxon>
        <taxon>Papilionoideae</taxon>
        <taxon>50 kb inversion clade</taxon>
        <taxon>NPAAA clade</taxon>
        <taxon>Hologalegina</taxon>
        <taxon>IRL clade</taxon>
        <taxon>Trifolieae</taxon>
        <taxon>Trifolium</taxon>
    </lineage>
</organism>
<evidence type="ECO:0000256" key="1">
    <source>
        <dbReference type="ARBA" id="ARBA00004127"/>
    </source>
</evidence>
<evidence type="ECO:0000256" key="13">
    <source>
        <dbReference type="SAM" id="Phobius"/>
    </source>
</evidence>
<protein>
    <submittedName>
        <fullName evidence="15">Lysine/histidine transporter</fullName>
    </submittedName>
</protein>
<evidence type="ECO:0000256" key="12">
    <source>
        <dbReference type="ARBA" id="ARBA00045588"/>
    </source>
</evidence>
<comment type="similarity">
    <text evidence="3">Belongs to the amino acid/polyamine transporter 2 family. Amino acid/auxin permease (AAAP) (TC 2.A.18.1) subfamily.</text>
</comment>
<evidence type="ECO:0000313" key="15">
    <source>
        <dbReference type="EMBL" id="PNY11394.1"/>
    </source>
</evidence>
<keyword evidence="5" id="KW-1003">Cell membrane</keyword>
<dbReference type="PANTHER" id="PTHR48017">
    <property type="entry name" value="OS05G0424000 PROTEIN-RELATED"/>
    <property type="match status" value="1"/>
</dbReference>
<comment type="subcellular location">
    <subcellularLocation>
        <location evidence="2">Cell membrane</location>
    </subcellularLocation>
    <subcellularLocation>
        <location evidence="1">Endomembrane system</location>
        <topology evidence="1">Multi-pass membrane protein</topology>
    </subcellularLocation>
</comment>
<comment type="caution">
    <text evidence="15">The sequence shown here is derived from an EMBL/GenBank/DDBJ whole genome shotgun (WGS) entry which is preliminary data.</text>
</comment>
<dbReference type="GO" id="GO:0006865">
    <property type="term" value="P:amino acid transport"/>
    <property type="evidence" value="ECO:0007669"/>
    <property type="project" value="UniProtKB-KW"/>
</dbReference>
<evidence type="ECO:0000256" key="5">
    <source>
        <dbReference type="ARBA" id="ARBA00022475"/>
    </source>
</evidence>
<dbReference type="GO" id="GO:0005886">
    <property type="term" value="C:plasma membrane"/>
    <property type="evidence" value="ECO:0007669"/>
    <property type="project" value="UniProtKB-SubCell"/>
</dbReference>
<reference evidence="15 16" key="1">
    <citation type="journal article" date="2014" name="Am. J. Bot.">
        <title>Genome assembly and annotation for red clover (Trifolium pratense; Fabaceae).</title>
        <authorList>
            <person name="Istvanek J."/>
            <person name="Jaros M."/>
            <person name="Krenek A."/>
            <person name="Repkova J."/>
        </authorList>
    </citation>
    <scope>NUCLEOTIDE SEQUENCE [LARGE SCALE GENOMIC DNA]</scope>
    <source>
        <strain evidence="16">cv. Tatra</strain>
        <tissue evidence="15">Young leaves</tissue>
    </source>
</reference>
<dbReference type="GO" id="GO:0015293">
    <property type="term" value="F:symporter activity"/>
    <property type="evidence" value="ECO:0007669"/>
    <property type="project" value="UniProtKB-KW"/>
</dbReference>
<evidence type="ECO:0000256" key="11">
    <source>
        <dbReference type="ARBA" id="ARBA00023294"/>
    </source>
</evidence>
<name>A0A2K3P7Y2_TRIPR</name>
<dbReference type="Pfam" id="PF01490">
    <property type="entry name" value="Aa_trans"/>
    <property type="match status" value="1"/>
</dbReference>
<evidence type="ECO:0000256" key="2">
    <source>
        <dbReference type="ARBA" id="ARBA00004236"/>
    </source>
</evidence>
<dbReference type="STRING" id="57577.A0A2K3P7Y2"/>
<keyword evidence="8" id="KW-0029">Amino-acid transport</keyword>
<evidence type="ECO:0000256" key="4">
    <source>
        <dbReference type="ARBA" id="ARBA00022448"/>
    </source>
</evidence>
<feature type="transmembrane region" description="Helical" evidence="13">
    <location>
        <begin position="56"/>
        <end position="74"/>
    </location>
</feature>
<evidence type="ECO:0000256" key="7">
    <source>
        <dbReference type="ARBA" id="ARBA00022847"/>
    </source>
</evidence>
<evidence type="ECO:0000256" key="10">
    <source>
        <dbReference type="ARBA" id="ARBA00023136"/>
    </source>
</evidence>
<feature type="domain" description="Amino acid transporter transmembrane" evidence="14">
    <location>
        <begin position="28"/>
        <end position="129"/>
    </location>
</feature>
<keyword evidence="10 13" id="KW-0472">Membrane</keyword>
<comment type="function">
    <text evidence="12">Carrier protein involved in proton-driven auxin influx. Mediates the formation of auxin gradient from developing leaves (site of auxin biosynthesis) to tips by contributing to the loading of auxin in vascular tissues and facilitating acropetal (base to tip) auxin transport within inner tissues of the root apex, and basipetal (tip to base) auxin transport within outer tissues of the root apex. May be involved in lateral roots and nodules formation.</text>
</comment>
<dbReference type="InterPro" id="IPR013057">
    <property type="entry name" value="AA_transpt_TM"/>
</dbReference>
<keyword evidence="9 13" id="KW-1133">Transmembrane helix</keyword>
<keyword evidence="11" id="KW-0927">Auxin signaling pathway</keyword>
<evidence type="ECO:0000259" key="14">
    <source>
        <dbReference type="Pfam" id="PF01490"/>
    </source>
</evidence>
<accession>A0A2K3P7Y2</accession>
<dbReference type="GO" id="GO:0009734">
    <property type="term" value="P:auxin-activated signaling pathway"/>
    <property type="evidence" value="ECO:0007669"/>
    <property type="project" value="UniProtKB-KW"/>
</dbReference>
<reference evidence="15 16" key="2">
    <citation type="journal article" date="2017" name="Front. Plant Sci.">
        <title>Gene Classification and Mining of Molecular Markers Useful in Red Clover (Trifolium pratense) Breeding.</title>
        <authorList>
            <person name="Istvanek J."/>
            <person name="Dluhosova J."/>
            <person name="Dluhos P."/>
            <person name="Patkova L."/>
            <person name="Nedelnik J."/>
            <person name="Repkova J."/>
        </authorList>
    </citation>
    <scope>NUCLEOTIDE SEQUENCE [LARGE SCALE GENOMIC DNA]</scope>
    <source>
        <strain evidence="16">cv. Tatra</strain>
        <tissue evidence="15">Young leaves</tissue>
    </source>
</reference>
<dbReference type="AlphaFoldDB" id="A0A2K3P7Y2"/>
<evidence type="ECO:0000256" key="8">
    <source>
        <dbReference type="ARBA" id="ARBA00022970"/>
    </source>
</evidence>
<evidence type="ECO:0000256" key="6">
    <source>
        <dbReference type="ARBA" id="ARBA00022692"/>
    </source>
</evidence>
<dbReference type="Proteomes" id="UP000236291">
    <property type="component" value="Unassembled WGS sequence"/>
</dbReference>
<sequence>MVSATSSPPSKVEVESEQKWVDNGKSRNAKWWYSTFHTVTAMIGAGVLSLPYAMAYLGWIPGTLMLLLSWSLTLNTMWQMIQLHECVPGTRFDRYVDLGKHAFGPKLGPWIVLPQQLIVQIGCNIVYMLPNFNSVASVSLAAAVMSLRIQFGGENSHVITKLLW</sequence>
<proteinExistence type="inferred from homology"/>
<dbReference type="EMBL" id="ASHM01004503">
    <property type="protein sequence ID" value="PNY11394.1"/>
    <property type="molecule type" value="Genomic_DNA"/>
</dbReference>
<keyword evidence="7" id="KW-0769">Symport</keyword>
<evidence type="ECO:0000313" key="16">
    <source>
        <dbReference type="Proteomes" id="UP000236291"/>
    </source>
</evidence>
<dbReference type="GO" id="GO:0012505">
    <property type="term" value="C:endomembrane system"/>
    <property type="evidence" value="ECO:0007669"/>
    <property type="project" value="UniProtKB-SubCell"/>
</dbReference>
<gene>
    <name evidence="15" type="ORF">L195_g008000</name>
</gene>
<keyword evidence="6 13" id="KW-0812">Transmembrane</keyword>
<evidence type="ECO:0000256" key="9">
    <source>
        <dbReference type="ARBA" id="ARBA00022989"/>
    </source>
</evidence>